<protein>
    <recommendedName>
        <fullName evidence="1">J domain-containing protein</fullName>
    </recommendedName>
</protein>
<dbReference type="PROSITE" id="PS00636">
    <property type="entry name" value="DNAJ_1"/>
    <property type="match status" value="1"/>
</dbReference>
<name>A0A9W8N6N6_9PEZI</name>
<dbReference type="VEuPathDB" id="FungiDB:F4678DRAFT_408006"/>
<organism evidence="2 3">
    <name type="scientific">Xylaria arbuscula</name>
    <dbReference type="NCBI Taxonomy" id="114810"/>
    <lineage>
        <taxon>Eukaryota</taxon>
        <taxon>Fungi</taxon>
        <taxon>Dikarya</taxon>
        <taxon>Ascomycota</taxon>
        <taxon>Pezizomycotina</taxon>
        <taxon>Sordariomycetes</taxon>
        <taxon>Xylariomycetidae</taxon>
        <taxon>Xylariales</taxon>
        <taxon>Xylariaceae</taxon>
        <taxon>Xylaria</taxon>
    </lineage>
</organism>
<evidence type="ECO:0000313" key="2">
    <source>
        <dbReference type="EMBL" id="KAJ3560456.1"/>
    </source>
</evidence>
<evidence type="ECO:0000313" key="3">
    <source>
        <dbReference type="Proteomes" id="UP001148614"/>
    </source>
</evidence>
<dbReference type="Gene3D" id="1.10.287.110">
    <property type="entry name" value="DnaJ domain"/>
    <property type="match status" value="1"/>
</dbReference>
<dbReference type="Proteomes" id="UP001148614">
    <property type="component" value="Unassembled WGS sequence"/>
</dbReference>
<dbReference type="Pfam" id="PF00226">
    <property type="entry name" value="DnaJ"/>
    <property type="match status" value="1"/>
</dbReference>
<dbReference type="PANTHER" id="PTHR24074">
    <property type="entry name" value="CO-CHAPERONE PROTEIN DJLA"/>
    <property type="match status" value="1"/>
</dbReference>
<dbReference type="InterPro" id="IPR050817">
    <property type="entry name" value="DjlA_DnaK_co-chaperone"/>
</dbReference>
<dbReference type="InterPro" id="IPR018253">
    <property type="entry name" value="DnaJ_domain_CS"/>
</dbReference>
<accession>A0A9W8N6N6</accession>
<gene>
    <name evidence="2" type="ORF">NPX13_g9295</name>
</gene>
<dbReference type="EMBL" id="JANPWZ010002245">
    <property type="protein sequence ID" value="KAJ3560456.1"/>
    <property type="molecule type" value="Genomic_DNA"/>
</dbReference>
<dbReference type="InterPro" id="IPR036869">
    <property type="entry name" value="J_dom_sf"/>
</dbReference>
<dbReference type="AlphaFoldDB" id="A0A9W8N6N6"/>
<dbReference type="PRINTS" id="PR00625">
    <property type="entry name" value="JDOMAIN"/>
</dbReference>
<dbReference type="PROSITE" id="PS50076">
    <property type="entry name" value="DNAJ_2"/>
    <property type="match status" value="1"/>
</dbReference>
<proteinExistence type="predicted"/>
<keyword evidence="3" id="KW-1185">Reference proteome</keyword>
<dbReference type="CDD" id="cd06257">
    <property type="entry name" value="DnaJ"/>
    <property type="match status" value="1"/>
</dbReference>
<sequence>MLVKESARVLSSRPDVLHTHGVCVPVAYQTPLSSSASPPSLPFGDNHRPRAHRRHCTGLPVQHVKITPMVEYNHLFTCRYASTSGLSRSHPEGTPPGYTWPTSVSPTPYEILAHTKDARYNKALFYQLVKIYHPDRHHHSADSSIPHSVRLERYRLVVAANEILSDGTKRRAYDLYGAGWNGNRTLQNIYREADRSWRNRPGNASRNATWEDWERWRHERNGEKPPQNQVFMSNELFVVVLCSFVLFGSFVQGRRANNHTSNIVELRKQKHAAISGDMKRRHDEQAPLNRHERVENFLRQRDSWNLAISADKGVESTP</sequence>
<evidence type="ECO:0000259" key="1">
    <source>
        <dbReference type="PROSITE" id="PS50076"/>
    </source>
</evidence>
<comment type="caution">
    <text evidence="2">The sequence shown here is derived from an EMBL/GenBank/DDBJ whole genome shotgun (WGS) entry which is preliminary data.</text>
</comment>
<dbReference type="SUPFAM" id="SSF46565">
    <property type="entry name" value="Chaperone J-domain"/>
    <property type="match status" value="1"/>
</dbReference>
<reference evidence="2" key="1">
    <citation type="submission" date="2022-07" db="EMBL/GenBank/DDBJ databases">
        <title>Genome Sequence of Xylaria arbuscula.</title>
        <authorList>
            <person name="Buettner E."/>
        </authorList>
    </citation>
    <scope>NUCLEOTIDE SEQUENCE</scope>
    <source>
        <strain evidence="2">VT107</strain>
    </source>
</reference>
<dbReference type="InterPro" id="IPR001623">
    <property type="entry name" value="DnaJ_domain"/>
</dbReference>
<feature type="domain" description="J" evidence="1">
    <location>
        <begin position="107"/>
        <end position="177"/>
    </location>
</feature>
<dbReference type="SMART" id="SM00271">
    <property type="entry name" value="DnaJ"/>
    <property type="match status" value="1"/>
</dbReference>